<dbReference type="EMBL" id="JAXCGZ010002286">
    <property type="protein sequence ID" value="KAK7084086.1"/>
    <property type="molecule type" value="Genomic_DNA"/>
</dbReference>
<evidence type="ECO:0000313" key="1">
    <source>
        <dbReference type="EMBL" id="KAK7084086.1"/>
    </source>
</evidence>
<dbReference type="Proteomes" id="UP001381693">
    <property type="component" value="Unassembled WGS sequence"/>
</dbReference>
<dbReference type="AlphaFoldDB" id="A0AAN8XJS3"/>
<evidence type="ECO:0000313" key="2">
    <source>
        <dbReference type="Proteomes" id="UP001381693"/>
    </source>
</evidence>
<name>A0AAN8XJS3_HALRR</name>
<keyword evidence="2" id="KW-1185">Reference proteome</keyword>
<proteinExistence type="predicted"/>
<protein>
    <submittedName>
        <fullName evidence="1">Uncharacterized protein</fullName>
    </submittedName>
</protein>
<accession>A0AAN8XJS3</accession>
<gene>
    <name evidence="1" type="ORF">SK128_016053</name>
</gene>
<comment type="caution">
    <text evidence="1">The sequence shown here is derived from an EMBL/GenBank/DDBJ whole genome shotgun (WGS) entry which is preliminary data.</text>
</comment>
<sequence length="56" mass="6287">MFLAAAIGVLTPYSGIQPWAFSGIHLVDTFSFFKWIANLASLKPERHIGTPFWHPT</sequence>
<reference evidence="1 2" key="1">
    <citation type="submission" date="2023-11" db="EMBL/GenBank/DDBJ databases">
        <title>Halocaridina rubra genome assembly.</title>
        <authorList>
            <person name="Smith C."/>
        </authorList>
    </citation>
    <scope>NUCLEOTIDE SEQUENCE [LARGE SCALE GENOMIC DNA]</scope>
    <source>
        <strain evidence="1">EP-1</strain>
        <tissue evidence="1">Whole</tissue>
    </source>
</reference>
<organism evidence="1 2">
    <name type="scientific">Halocaridina rubra</name>
    <name type="common">Hawaiian red shrimp</name>
    <dbReference type="NCBI Taxonomy" id="373956"/>
    <lineage>
        <taxon>Eukaryota</taxon>
        <taxon>Metazoa</taxon>
        <taxon>Ecdysozoa</taxon>
        <taxon>Arthropoda</taxon>
        <taxon>Crustacea</taxon>
        <taxon>Multicrustacea</taxon>
        <taxon>Malacostraca</taxon>
        <taxon>Eumalacostraca</taxon>
        <taxon>Eucarida</taxon>
        <taxon>Decapoda</taxon>
        <taxon>Pleocyemata</taxon>
        <taxon>Caridea</taxon>
        <taxon>Atyoidea</taxon>
        <taxon>Atyidae</taxon>
        <taxon>Halocaridina</taxon>
    </lineage>
</organism>